<keyword evidence="3" id="KW-1185">Reference proteome</keyword>
<evidence type="ECO:0000313" key="3">
    <source>
        <dbReference type="Proteomes" id="UP000295657"/>
    </source>
</evidence>
<dbReference type="Gene3D" id="1.20.120.520">
    <property type="entry name" value="nmb1532 protein domain like"/>
    <property type="match status" value="1"/>
</dbReference>
<proteinExistence type="predicted"/>
<dbReference type="Pfam" id="PF01814">
    <property type="entry name" value="Hemerythrin"/>
    <property type="match status" value="1"/>
</dbReference>
<gene>
    <name evidence="2" type="ORF">EDC45_0434</name>
</gene>
<sequence length="174" mass="20025">MLNLDPQQFASWAQPLDMLYACHTKVKNFCRQLQKLPDYLEQQGMTAALERDIAQILTYFNQAAPLHHEDEEKDFFPALIKHYPQAQEEIERLEQQHIMLHRNWSLLSAQLLALKEGKRSDIDAELIKAFIAGYDSHIAIEEPLFELGKKYLSATELNAMGKIMSKRRLAVSAG</sequence>
<reference evidence="2 3" key="1">
    <citation type="submission" date="2019-03" db="EMBL/GenBank/DDBJ databases">
        <title>Genomic Encyclopedia of Type Strains, Phase IV (KMG-IV): sequencing the most valuable type-strain genomes for metagenomic binning, comparative biology and taxonomic classification.</title>
        <authorList>
            <person name="Goeker M."/>
        </authorList>
    </citation>
    <scope>NUCLEOTIDE SEQUENCE [LARGE SCALE GENOMIC DNA]</scope>
    <source>
        <strain evidence="2 3">DSM 28403</strain>
    </source>
</reference>
<evidence type="ECO:0000259" key="1">
    <source>
        <dbReference type="Pfam" id="PF01814"/>
    </source>
</evidence>
<dbReference type="OrthoDB" id="9780392at2"/>
<dbReference type="Proteomes" id="UP000295657">
    <property type="component" value="Unassembled WGS sequence"/>
</dbReference>
<organism evidence="2 3">
    <name type="scientific">Mesocricetibacter intestinalis</name>
    <dbReference type="NCBI Taxonomy" id="1521930"/>
    <lineage>
        <taxon>Bacteria</taxon>
        <taxon>Pseudomonadati</taxon>
        <taxon>Pseudomonadota</taxon>
        <taxon>Gammaproteobacteria</taxon>
        <taxon>Pasteurellales</taxon>
        <taxon>Pasteurellaceae</taxon>
        <taxon>Mesocricetibacter</taxon>
    </lineage>
</organism>
<protein>
    <submittedName>
        <fullName evidence="2">Hemerythrin HHE cation binding domain-containing protein</fullName>
    </submittedName>
</protein>
<dbReference type="RefSeq" id="WP_133542991.1">
    <property type="nucleotide sequence ID" value="NZ_SNYQ01000001.1"/>
</dbReference>
<dbReference type="EMBL" id="SNYQ01000001">
    <property type="protein sequence ID" value="TDQ59774.1"/>
    <property type="molecule type" value="Genomic_DNA"/>
</dbReference>
<name>A0A4R6VCU0_9PAST</name>
<accession>A0A4R6VCU0</accession>
<evidence type="ECO:0000313" key="2">
    <source>
        <dbReference type="EMBL" id="TDQ59774.1"/>
    </source>
</evidence>
<dbReference type="InterPro" id="IPR012312">
    <property type="entry name" value="Hemerythrin-like"/>
</dbReference>
<comment type="caution">
    <text evidence="2">The sequence shown here is derived from an EMBL/GenBank/DDBJ whole genome shotgun (WGS) entry which is preliminary data.</text>
</comment>
<feature type="domain" description="Hemerythrin-like" evidence="1">
    <location>
        <begin position="15"/>
        <end position="142"/>
    </location>
</feature>
<dbReference type="AlphaFoldDB" id="A0A4R6VCU0"/>